<proteinExistence type="predicted"/>
<sequence>MCLYVDSVKEMPIFWSHDMADRTVFLEHVDRAANSRLILVLAISGSNKELHYLDSWIDISVDFCLKVWD</sequence>
<reference evidence="1 2" key="1">
    <citation type="submission" date="2019-09" db="EMBL/GenBank/DDBJ databases">
        <title>A chromosome-level genome assembly of the Chinese tupelo Nyssa sinensis.</title>
        <authorList>
            <person name="Yang X."/>
            <person name="Kang M."/>
            <person name="Yang Y."/>
            <person name="Xiong H."/>
            <person name="Wang M."/>
            <person name="Zhang Z."/>
            <person name="Wang Z."/>
            <person name="Wu H."/>
            <person name="Ma T."/>
            <person name="Liu J."/>
            <person name="Xi Z."/>
        </authorList>
    </citation>
    <scope>NUCLEOTIDE SEQUENCE [LARGE SCALE GENOMIC DNA]</scope>
    <source>
        <strain evidence="1">J267</strain>
        <tissue evidence="1">Leaf</tissue>
    </source>
</reference>
<gene>
    <name evidence="1" type="ORF">F0562_018814</name>
</gene>
<name>A0A5J4ZAF3_9ASTE</name>
<protein>
    <submittedName>
        <fullName evidence="1">Uncharacterized protein</fullName>
    </submittedName>
</protein>
<dbReference type="EMBL" id="CM018052">
    <property type="protein sequence ID" value="KAA8515575.1"/>
    <property type="molecule type" value="Genomic_DNA"/>
</dbReference>
<dbReference type="AlphaFoldDB" id="A0A5J4ZAF3"/>
<accession>A0A5J4ZAF3</accession>
<evidence type="ECO:0000313" key="1">
    <source>
        <dbReference type="EMBL" id="KAA8515575.1"/>
    </source>
</evidence>
<organism evidence="1 2">
    <name type="scientific">Nyssa sinensis</name>
    <dbReference type="NCBI Taxonomy" id="561372"/>
    <lineage>
        <taxon>Eukaryota</taxon>
        <taxon>Viridiplantae</taxon>
        <taxon>Streptophyta</taxon>
        <taxon>Embryophyta</taxon>
        <taxon>Tracheophyta</taxon>
        <taxon>Spermatophyta</taxon>
        <taxon>Magnoliopsida</taxon>
        <taxon>eudicotyledons</taxon>
        <taxon>Gunneridae</taxon>
        <taxon>Pentapetalae</taxon>
        <taxon>asterids</taxon>
        <taxon>Cornales</taxon>
        <taxon>Nyssaceae</taxon>
        <taxon>Nyssa</taxon>
    </lineage>
</organism>
<dbReference type="Proteomes" id="UP000325577">
    <property type="component" value="Linkage Group LG9"/>
</dbReference>
<evidence type="ECO:0000313" key="2">
    <source>
        <dbReference type="Proteomes" id="UP000325577"/>
    </source>
</evidence>
<dbReference type="OrthoDB" id="2418081at2759"/>
<keyword evidence="2" id="KW-1185">Reference proteome</keyword>